<dbReference type="STRING" id="1432141.A0A015IVX9"/>
<dbReference type="InterPro" id="IPR011545">
    <property type="entry name" value="DEAD/DEAH_box_helicase_dom"/>
</dbReference>
<dbReference type="OMA" id="NGDMLMK"/>
<dbReference type="EMBL" id="JEMT01025605">
    <property type="protein sequence ID" value="EXX61427.1"/>
    <property type="molecule type" value="Genomic_DNA"/>
</dbReference>
<feature type="compositionally biased region" description="Polar residues" evidence="5">
    <location>
        <begin position="7"/>
        <end position="23"/>
    </location>
</feature>
<sequence>MIRRQKQQTATNKKYSKTSTPVTKKTRGYIPAKFKLLPIESDVKLHQKDGSSIKQRISQELLSLKGKSKKLDSLHLEYATFESMDLRPEVLEAIKQGPLKEVDPLRPTEIQALTIPEVLKSEGQHILCAAETGSGKTLAYLLPIINKIKVQEMKVPSFSPIPTDNKTVVLEDQLEKEAKTQASLKSPVRLLNRPRAIVLLPSRELVEQVLSVSKHMCHFAKFRPIAITSHKNRQFVRKTLLMPTDLVVATPAGLLDYIKNKHISLSETRYLVIDEADTMFCKGFDKDVTSIIKQIKASNVTQNNRPYQIIVVTATLPKTVNELLSKELPFMKRITSYSLHKSLPNLSHNFIDLKIFNYNKYEATIQTLKAHSESASTMIFCNKKKTAEHLEKYLYSKNFPAIGLYGDIDDRTTKLESFRNQESHAKILVCTDIASRGVDTTFVNHVILFDFPTTIVDFLHRVGRTARAGKRGKATYFVTKKDRQLAERIKRNIRDKRVLS</sequence>
<accession>A0A015IVX9</accession>
<keyword evidence="4" id="KW-0067">ATP-binding</keyword>
<dbReference type="Proteomes" id="UP000022910">
    <property type="component" value="Unassembled WGS sequence"/>
</dbReference>
<dbReference type="HOGENOM" id="CLU_003041_1_3_1"/>
<evidence type="ECO:0000313" key="9">
    <source>
        <dbReference type="Proteomes" id="UP000022910"/>
    </source>
</evidence>
<dbReference type="CDD" id="cd18787">
    <property type="entry name" value="SF2_C_DEAD"/>
    <property type="match status" value="1"/>
</dbReference>
<evidence type="ECO:0000259" key="6">
    <source>
        <dbReference type="PROSITE" id="PS51192"/>
    </source>
</evidence>
<comment type="caution">
    <text evidence="8">The sequence shown here is derived from an EMBL/GenBank/DDBJ whole genome shotgun (WGS) entry which is preliminary data.</text>
</comment>
<dbReference type="InterPro" id="IPR001650">
    <property type="entry name" value="Helicase_C-like"/>
</dbReference>
<dbReference type="InterPro" id="IPR044742">
    <property type="entry name" value="DEAD/DEAH_RhlB"/>
</dbReference>
<dbReference type="AlphaFoldDB" id="A0A015IVX9"/>
<dbReference type="SMART" id="SM00490">
    <property type="entry name" value="HELICc"/>
    <property type="match status" value="1"/>
</dbReference>
<reference evidence="8 9" key="1">
    <citation type="submission" date="2014-02" db="EMBL/GenBank/DDBJ databases">
        <title>Single nucleus genome sequencing reveals high similarity among nuclei of an endomycorrhizal fungus.</title>
        <authorList>
            <person name="Lin K."/>
            <person name="Geurts R."/>
            <person name="Zhang Z."/>
            <person name="Limpens E."/>
            <person name="Saunders D.G."/>
            <person name="Mu D."/>
            <person name="Pang E."/>
            <person name="Cao H."/>
            <person name="Cha H."/>
            <person name="Lin T."/>
            <person name="Zhou Q."/>
            <person name="Shang Y."/>
            <person name="Li Y."/>
            <person name="Ivanov S."/>
            <person name="Sharma T."/>
            <person name="Velzen R.V."/>
            <person name="Ruijter N.D."/>
            <person name="Aanen D.K."/>
            <person name="Win J."/>
            <person name="Kamoun S."/>
            <person name="Bisseling T."/>
            <person name="Huang S."/>
        </authorList>
    </citation>
    <scope>NUCLEOTIDE SEQUENCE [LARGE SCALE GENOMIC DNA]</scope>
    <source>
        <strain evidence="9">DAOM197198w</strain>
    </source>
</reference>
<dbReference type="GO" id="GO:0004386">
    <property type="term" value="F:helicase activity"/>
    <property type="evidence" value="ECO:0007669"/>
    <property type="project" value="UniProtKB-KW"/>
</dbReference>
<evidence type="ECO:0000259" key="7">
    <source>
        <dbReference type="PROSITE" id="PS51194"/>
    </source>
</evidence>
<dbReference type="Pfam" id="PF00271">
    <property type="entry name" value="Helicase_C"/>
    <property type="match status" value="1"/>
</dbReference>
<organism evidence="8 9">
    <name type="scientific">Rhizophagus irregularis (strain DAOM 197198w)</name>
    <name type="common">Glomus intraradices</name>
    <dbReference type="NCBI Taxonomy" id="1432141"/>
    <lineage>
        <taxon>Eukaryota</taxon>
        <taxon>Fungi</taxon>
        <taxon>Fungi incertae sedis</taxon>
        <taxon>Mucoromycota</taxon>
        <taxon>Glomeromycotina</taxon>
        <taxon>Glomeromycetes</taxon>
        <taxon>Glomerales</taxon>
        <taxon>Glomeraceae</taxon>
        <taxon>Rhizophagus</taxon>
    </lineage>
</organism>
<keyword evidence="9" id="KW-1185">Reference proteome</keyword>
<gene>
    <name evidence="8" type="ORF">RirG_171150</name>
</gene>
<keyword evidence="1" id="KW-0547">Nucleotide-binding</keyword>
<dbReference type="GO" id="GO:0003676">
    <property type="term" value="F:nucleic acid binding"/>
    <property type="evidence" value="ECO:0007669"/>
    <property type="project" value="InterPro"/>
</dbReference>
<dbReference type="Gene3D" id="3.40.50.300">
    <property type="entry name" value="P-loop containing nucleotide triphosphate hydrolases"/>
    <property type="match status" value="2"/>
</dbReference>
<keyword evidence="2" id="KW-0378">Hydrolase</keyword>
<feature type="region of interest" description="Disordered" evidence="5">
    <location>
        <begin position="1"/>
        <end position="24"/>
    </location>
</feature>
<dbReference type="SUPFAM" id="SSF52540">
    <property type="entry name" value="P-loop containing nucleoside triphosphate hydrolases"/>
    <property type="match status" value="1"/>
</dbReference>
<dbReference type="GO" id="GO:0005524">
    <property type="term" value="F:ATP binding"/>
    <property type="evidence" value="ECO:0007669"/>
    <property type="project" value="UniProtKB-KW"/>
</dbReference>
<proteinExistence type="predicted"/>
<dbReference type="GO" id="GO:0016787">
    <property type="term" value="F:hydrolase activity"/>
    <property type="evidence" value="ECO:0007669"/>
    <property type="project" value="UniProtKB-KW"/>
</dbReference>
<dbReference type="Pfam" id="PF00270">
    <property type="entry name" value="DEAD"/>
    <property type="match status" value="1"/>
</dbReference>
<evidence type="ECO:0000256" key="2">
    <source>
        <dbReference type="ARBA" id="ARBA00022801"/>
    </source>
</evidence>
<evidence type="ECO:0000256" key="4">
    <source>
        <dbReference type="ARBA" id="ARBA00022840"/>
    </source>
</evidence>
<evidence type="ECO:0000256" key="3">
    <source>
        <dbReference type="ARBA" id="ARBA00022806"/>
    </source>
</evidence>
<dbReference type="InterPro" id="IPR014001">
    <property type="entry name" value="Helicase_ATP-bd"/>
</dbReference>
<dbReference type="PROSITE" id="PS51192">
    <property type="entry name" value="HELICASE_ATP_BIND_1"/>
    <property type="match status" value="1"/>
</dbReference>
<feature type="domain" description="Helicase C-terminal" evidence="7">
    <location>
        <begin position="363"/>
        <end position="500"/>
    </location>
</feature>
<evidence type="ECO:0000256" key="5">
    <source>
        <dbReference type="SAM" id="MobiDB-lite"/>
    </source>
</evidence>
<dbReference type="InterPro" id="IPR027417">
    <property type="entry name" value="P-loop_NTPase"/>
</dbReference>
<protein>
    <submittedName>
        <fullName evidence="8">Dbp2p</fullName>
    </submittedName>
</protein>
<evidence type="ECO:0000256" key="1">
    <source>
        <dbReference type="ARBA" id="ARBA00022741"/>
    </source>
</evidence>
<dbReference type="PROSITE" id="PS51194">
    <property type="entry name" value="HELICASE_CTER"/>
    <property type="match status" value="1"/>
</dbReference>
<keyword evidence="3" id="KW-0347">Helicase</keyword>
<dbReference type="SMART" id="SM00487">
    <property type="entry name" value="DEXDc"/>
    <property type="match status" value="1"/>
</dbReference>
<name>A0A015IVX9_RHIIW</name>
<dbReference type="CDD" id="cd00268">
    <property type="entry name" value="DEADc"/>
    <property type="match status" value="1"/>
</dbReference>
<dbReference type="OrthoDB" id="10256233at2759"/>
<feature type="domain" description="Helicase ATP-binding" evidence="6">
    <location>
        <begin position="117"/>
        <end position="334"/>
    </location>
</feature>
<evidence type="ECO:0000313" key="8">
    <source>
        <dbReference type="EMBL" id="EXX61427.1"/>
    </source>
</evidence>
<dbReference type="PANTHER" id="PTHR47960">
    <property type="entry name" value="DEAD-BOX ATP-DEPENDENT RNA HELICASE 50"/>
    <property type="match status" value="1"/>
</dbReference>